<reference evidence="2" key="1">
    <citation type="submission" date="2022-10" db="EMBL/GenBank/DDBJ databases">
        <title>Culturing micro-colonial fungi from biological soil crusts in the Mojave desert and describing Neophaeococcomyces mojavensis, and introducing the new genera and species Taxawa tesnikishii.</title>
        <authorList>
            <person name="Kurbessoian T."/>
            <person name="Stajich J.E."/>
        </authorList>
    </citation>
    <scope>NUCLEOTIDE SEQUENCE</scope>
    <source>
        <strain evidence="2">TK_41</strain>
    </source>
</reference>
<accession>A0AA38XL15</accession>
<keyword evidence="3" id="KW-1185">Reference proteome</keyword>
<dbReference type="Proteomes" id="UP001172673">
    <property type="component" value="Unassembled WGS sequence"/>
</dbReference>
<name>A0AA38XL15_9EURO</name>
<gene>
    <name evidence="2" type="ORF">H2200_001466</name>
</gene>
<evidence type="ECO:0000313" key="2">
    <source>
        <dbReference type="EMBL" id="KAJ9615391.1"/>
    </source>
</evidence>
<proteinExistence type="predicted"/>
<dbReference type="AlphaFoldDB" id="A0AA38XL15"/>
<organism evidence="2 3">
    <name type="scientific">Cladophialophora chaetospira</name>
    <dbReference type="NCBI Taxonomy" id="386627"/>
    <lineage>
        <taxon>Eukaryota</taxon>
        <taxon>Fungi</taxon>
        <taxon>Dikarya</taxon>
        <taxon>Ascomycota</taxon>
        <taxon>Pezizomycotina</taxon>
        <taxon>Eurotiomycetes</taxon>
        <taxon>Chaetothyriomycetidae</taxon>
        <taxon>Chaetothyriales</taxon>
        <taxon>Herpotrichiellaceae</taxon>
        <taxon>Cladophialophora</taxon>
    </lineage>
</organism>
<evidence type="ECO:0000256" key="1">
    <source>
        <dbReference type="SAM" id="MobiDB-lite"/>
    </source>
</evidence>
<sequence length="152" mass="17407">MEETSNVASFWKVQYEEAYRLIGLQRFFEADQICLQLLREPRLPLLYRAGCNRLFGMGSDNPVDCAEEAVRLYQFMITKFLEEAKQILKDAKQRVAEADNAASSDDSDGEQRECQTIEPESNPVAESDNEPTLQTEFAEEESQQKRVAEDKS</sequence>
<feature type="compositionally biased region" description="Basic and acidic residues" evidence="1">
    <location>
        <begin position="142"/>
        <end position="152"/>
    </location>
</feature>
<evidence type="ECO:0000313" key="3">
    <source>
        <dbReference type="Proteomes" id="UP001172673"/>
    </source>
</evidence>
<feature type="region of interest" description="Disordered" evidence="1">
    <location>
        <begin position="93"/>
        <end position="152"/>
    </location>
</feature>
<dbReference type="EMBL" id="JAPDRK010000002">
    <property type="protein sequence ID" value="KAJ9615391.1"/>
    <property type="molecule type" value="Genomic_DNA"/>
</dbReference>
<protein>
    <submittedName>
        <fullName evidence="2">Uncharacterized protein</fullName>
    </submittedName>
</protein>
<comment type="caution">
    <text evidence="2">The sequence shown here is derived from an EMBL/GenBank/DDBJ whole genome shotgun (WGS) entry which is preliminary data.</text>
</comment>